<dbReference type="NCBIfam" id="NF002140">
    <property type="entry name" value="PRK00977.1-4"/>
    <property type="match status" value="1"/>
</dbReference>
<dbReference type="GeneID" id="69669235"/>
<gene>
    <name evidence="6" type="primary">xseB</name>
    <name evidence="8" type="ORF">DQL93_04270</name>
    <name evidence="9" type="ORF">LOB85_02550</name>
</gene>
<dbReference type="PIRSF" id="PIRSF006488">
    <property type="entry name" value="Exonuc_VII_S"/>
    <property type="match status" value="1"/>
</dbReference>
<dbReference type="EMBL" id="JAJNUY010000006">
    <property type="protein sequence ID" value="MCD5563039.1"/>
    <property type="molecule type" value="Genomic_DNA"/>
</dbReference>
<dbReference type="NCBIfam" id="TIGR01280">
    <property type="entry name" value="xseB"/>
    <property type="match status" value="1"/>
</dbReference>
<evidence type="ECO:0000313" key="8">
    <source>
        <dbReference type="EMBL" id="AZA15847.1"/>
    </source>
</evidence>
<evidence type="ECO:0000313" key="10">
    <source>
        <dbReference type="Proteomes" id="UP001200334"/>
    </source>
</evidence>
<keyword evidence="5 6" id="KW-0269">Exonuclease</keyword>
<dbReference type="Pfam" id="PF02609">
    <property type="entry name" value="Exonuc_VII_S"/>
    <property type="match status" value="1"/>
</dbReference>
<comment type="subunit">
    <text evidence="6">Heterooligomer composed of large and small subunits.</text>
</comment>
<evidence type="ECO:0000256" key="1">
    <source>
        <dbReference type="ARBA" id="ARBA00009998"/>
    </source>
</evidence>
<reference evidence="9 10" key="2">
    <citation type="submission" date="2021-12" db="EMBL/GenBank/DDBJ databases">
        <title>Antimicrobial susceptibility of Lactobacillus delbrueckii subsp. lactis obtained from milk products and other habitats.</title>
        <authorList>
            <person name="Shani N."/>
        </authorList>
    </citation>
    <scope>NUCLEOTIDE SEQUENCE [LARGE SCALE GENOMIC DNA]</scope>
    <source>
        <strain evidence="9 10">FAM 21755</strain>
    </source>
</reference>
<dbReference type="OrthoDB" id="9798666at2"/>
<dbReference type="Proteomes" id="UP001200334">
    <property type="component" value="Unassembled WGS sequence"/>
</dbReference>
<dbReference type="GO" id="GO:0009318">
    <property type="term" value="C:exodeoxyribonuclease VII complex"/>
    <property type="evidence" value="ECO:0007669"/>
    <property type="project" value="UniProtKB-UniRule"/>
</dbReference>
<dbReference type="PANTHER" id="PTHR34137">
    <property type="entry name" value="EXODEOXYRIBONUCLEASE 7 SMALL SUBUNIT"/>
    <property type="match status" value="1"/>
</dbReference>
<evidence type="ECO:0000256" key="2">
    <source>
        <dbReference type="ARBA" id="ARBA00022490"/>
    </source>
</evidence>
<evidence type="ECO:0000256" key="4">
    <source>
        <dbReference type="ARBA" id="ARBA00022801"/>
    </source>
</evidence>
<name>A0A1L3JV25_LACDL</name>
<dbReference type="EC" id="3.1.11.6" evidence="6"/>
<evidence type="ECO:0000256" key="3">
    <source>
        <dbReference type="ARBA" id="ARBA00022722"/>
    </source>
</evidence>
<dbReference type="InterPro" id="IPR037004">
    <property type="entry name" value="Exonuc_VII_ssu_sf"/>
</dbReference>
<comment type="subcellular location">
    <subcellularLocation>
        <location evidence="6">Cytoplasm</location>
    </subcellularLocation>
</comment>
<evidence type="ECO:0000256" key="5">
    <source>
        <dbReference type="ARBA" id="ARBA00022839"/>
    </source>
</evidence>
<dbReference type="GO" id="GO:0005829">
    <property type="term" value="C:cytosol"/>
    <property type="evidence" value="ECO:0007669"/>
    <property type="project" value="TreeGrafter"/>
</dbReference>
<dbReference type="GO" id="GO:0008855">
    <property type="term" value="F:exodeoxyribonuclease VII activity"/>
    <property type="evidence" value="ECO:0007669"/>
    <property type="project" value="UniProtKB-UniRule"/>
</dbReference>
<dbReference type="GO" id="GO:0006308">
    <property type="term" value="P:DNA catabolic process"/>
    <property type="evidence" value="ECO:0007669"/>
    <property type="project" value="UniProtKB-UniRule"/>
</dbReference>
<accession>A0A1L3JV25</accession>
<dbReference type="SUPFAM" id="SSF116842">
    <property type="entry name" value="XseB-like"/>
    <property type="match status" value="1"/>
</dbReference>
<reference evidence="8" key="1">
    <citation type="submission" date="2018-07" db="EMBL/GenBank/DDBJ databases">
        <authorList>
            <person name="Somerville V."/>
        </authorList>
    </citation>
    <scope>NUCLEOTIDE SEQUENCE</scope>
    <source>
        <strain evidence="8">NWC_2_2</strain>
    </source>
</reference>
<proteinExistence type="inferred from homology"/>
<dbReference type="InterPro" id="IPR003761">
    <property type="entry name" value="Exonuc_VII_S"/>
</dbReference>
<dbReference type="RefSeq" id="WP_002879682.1">
    <property type="nucleotide sequence ID" value="NZ_BJLK01000003.1"/>
</dbReference>
<comment type="similarity">
    <text evidence="1 6">Belongs to the XseB family.</text>
</comment>
<dbReference type="EMBL" id="CP031023">
    <property type="protein sequence ID" value="AZA15847.1"/>
    <property type="molecule type" value="Genomic_DNA"/>
</dbReference>
<dbReference type="AlphaFoldDB" id="A0A1L3JV25"/>
<feature type="region of interest" description="Disordered" evidence="7">
    <location>
        <begin position="60"/>
        <end position="79"/>
    </location>
</feature>
<evidence type="ECO:0000313" key="9">
    <source>
        <dbReference type="EMBL" id="MCD5563039.1"/>
    </source>
</evidence>
<dbReference type="HAMAP" id="MF_00337">
    <property type="entry name" value="Exonuc_7_S"/>
    <property type="match status" value="1"/>
</dbReference>
<evidence type="ECO:0000256" key="7">
    <source>
        <dbReference type="SAM" id="MobiDB-lite"/>
    </source>
</evidence>
<dbReference type="Gene3D" id="1.10.287.1040">
    <property type="entry name" value="Exonuclease VII, small subunit"/>
    <property type="match status" value="1"/>
</dbReference>
<comment type="catalytic activity">
    <reaction evidence="6">
        <text>Exonucleolytic cleavage in either 5'- to 3'- or 3'- to 5'-direction to yield nucleoside 5'-phosphates.</text>
        <dbReference type="EC" id="3.1.11.6"/>
    </reaction>
</comment>
<keyword evidence="4 6" id="KW-0378">Hydrolase</keyword>
<dbReference type="NCBIfam" id="NF002138">
    <property type="entry name" value="PRK00977.1-2"/>
    <property type="match status" value="1"/>
</dbReference>
<protein>
    <recommendedName>
        <fullName evidence="6">Exodeoxyribonuclease 7 small subunit</fullName>
        <ecNumber evidence="6">3.1.11.6</ecNumber>
    </recommendedName>
    <alternativeName>
        <fullName evidence="6">Exodeoxyribonuclease VII small subunit</fullName>
        <shortName evidence="6">Exonuclease VII small subunit</shortName>
    </alternativeName>
</protein>
<sequence length="79" mass="8793">MTEKNNFESQLKELQEIVGQLENGQLSLEESLAQFQTGVKLSRELKQELTKAENTVAKLIESDGSEKELDPTDASAPKE</sequence>
<comment type="function">
    <text evidence="6">Bidirectionally degrades single-stranded DNA into large acid-insoluble oligonucleotides, which are then degraded further into small acid-soluble oligonucleotides.</text>
</comment>
<organism evidence="8">
    <name type="scientific">Lactobacillus delbrueckii subsp. lactis</name>
    <dbReference type="NCBI Taxonomy" id="29397"/>
    <lineage>
        <taxon>Bacteria</taxon>
        <taxon>Bacillati</taxon>
        <taxon>Bacillota</taxon>
        <taxon>Bacilli</taxon>
        <taxon>Lactobacillales</taxon>
        <taxon>Lactobacillaceae</taxon>
        <taxon>Lactobacillus</taxon>
    </lineage>
</organism>
<keyword evidence="3 6" id="KW-0540">Nuclease</keyword>
<keyword evidence="2 6" id="KW-0963">Cytoplasm</keyword>
<evidence type="ECO:0000256" key="6">
    <source>
        <dbReference type="HAMAP-Rule" id="MF_00337"/>
    </source>
</evidence>
<dbReference type="PANTHER" id="PTHR34137:SF1">
    <property type="entry name" value="EXODEOXYRIBONUCLEASE 7 SMALL SUBUNIT"/>
    <property type="match status" value="1"/>
</dbReference>